<dbReference type="eggNOG" id="COG1266">
    <property type="taxonomic scope" value="Bacteria"/>
</dbReference>
<dbReference type="GO" id="GO:0080120">
    <property type="term" value="P:CAAX-box protein maturation"/>
    <property type="evidence" value="ECO:0007669"/>
    <property type="project" value="UniProtKB-ARBA"/>
</dbReference>
<dbReference type="GO" id="GO:0004175">
    <property type="term" value="F:endopeptidase activity"/>
    <property type="evidence" value="ECO:0007669"/>
    <property type="project" value="UniProtKB-ARBA"/>
</dbReference>
<name>A0A0R1U3F5_9LACO</name>
<feature type="transmembrane region" description="Helical" evidence="2">
    <location>
        <begin position="164"/>
        <end position="180"/>
    </location>
</feature>
<keyword evidence="2" id="KW-1133">Transmembrane helix</keyword>
<keyword evidence="2" id="KW-0812">Transmembrane</keyword>
<feature type="transmembrane region" description="Helical" evidence="2">
    <location>
        <begin position="84"/>
        <end position="101"/>
    </location>
</feature>
<dbReference type="STRING" id="1423724.FC32_GL000064"/>
<feature type="transmembrane region" description="Helical" evidence="2">
    <location>
        <begin position="231"/>
        <end position="252"/>
    </location>
</feature>
<feature type="transmembrane region" description="Helical" evidence="2">
    <location>
        <begin position="272"/>
        <end position="290"/>
    </location>
</feature>
<keyword evidence="4" id="KW-0645">Protease</keyword>
<proteinExistence type="inferred from homology"/>
<dbReference type="Proteomes" id="UP000051324">
    <property type="component" value="Unassembled WGS sequence"/>
</dbReference>
<dbReference type="EMBL" id="AZFT01000001">
    <property type="protein sequence ID" value="KRL87502.1"/>
    <property type="molecule type" value="Genomic_DNA"/>
</dbReference>
<evidence type="ECO:0000313" key="5">
    <source>
        <dbReference type="Proteomes" id="UP000051324"/>
    </source>
</evidence>
<evidence type="ECO:0000313" key="4">
    <source>
        <dbReference type="EMBL" id="KRL87502.1"/>
    </source>
</evidence>
<dbReference type="PANTHER" id="PTHR43592">
    <property type="entry name" value="CAAX AMINO TERMINAL PROTEASE"/>
    <property type="match status" value="1"/>
</dbReference>
<dbReference type="OrthoDB" id="8607342at2"/>
<feature type="transmembrane region" description="Helical" evidence="2">
    <location>
        <begin position="12"/>
        <end position="35"/>
    </location>
</feature>
<comment type="caution">
    <text evidence="4">The sequence shown here is derived from an EMBL/GenBank/DDBJ whole genome shotgun (WGS) entry which is preliminary data.</text>
</comment>
<reference evidence="4 5" key="1">
    <citation type="journal article" date="2015" name="Genome Announc.">
        <title>Expanding the biotechnology potential of lactobacilli through comparative genomics of 213 strains and associated genera.</title>
        <authorList>
            <person name="Sun Z."/>
            <person name="Harris H.M."/>
            <person name="McCann A."/>
            <person name="Guo C."/>
            <person name="Argimon S."/>
            <person name="Zhang W."/>
            <person name="Yang X."/>
            <person name="Jeffery I.B."/>
            <person name="Cooney J.C."/>
            <person name="Kagawa T.F."/>
            <person name="Liu W."/>
            <person name="Song Y."/>
            <person name="Salvetti E."/>
            <person name="Wrobel A."/>
            <person name="Rasinkangas P."/>
            <person name="Parkhill J."/>
            <person name="Rea M.C."/>
            <person name="O'Sullivan O."/>
            <person name="Ritari J."/>
            <person name="Douillard F.P."/>
            <person name="Paul Ross R."/>
            <person name="Yang R."/>
            <person name="Briner A.E."/>
            <person name="Felis G.E."/>
            <person name="de Vos W.M."/>
            <person name="Barrangou R."/>
            <person name="Klaenhammer T.R."/>
            <person name="Caufield P.W."/>
            <person name="Cui Y."/>
            <person name="Zhang H."/>
            <person name="O'Toole P.W."/>
        </authorList>
    </citation>
    <scope>NUCLEOTIDE SEQUENCE [LARGE SCALE GENOMIC DNA]</scope>
    <source>
        <strain evidence="4 5">DSM 16634</strain>
    </source>
</reference>
<dbReference type="AlphaFoldDB" id="A0A0R1U3F5"/>
<evidence type="ECO:0000256" key="1">
    <source>
        <dbReference type="ARBA" id="ARBA00009067"/>
    </source>
</evidence>
<dbReference type="PATRIC" id="fig|1423724.4.peg.65"/>
<sequence length="300" mass="34037">MTTDSKKELTKTLWVSLCCLAVFNLALAMSAIWLSKSFKNFDPDTSGAPYFFAVFAELFIVYIASSKTMRHRFFTVNKRPSKQISFMAICLLGLTQIFFSINSDLLEAILNFFHLSAQAQVESATASSDTLSMFLYSALLAPIGEEILFRGYLLRNFQKLDERFAIIFSALLFGLYHGNIDQTPFAFVLGILLGYIAVNYGIYYSIALHIFNNMILGDFFSFVLDKLPDSLGNMLNSSVMLFLGICGCYFIYRYFERLKQQYLSTPPDWVLIRISLLNIPFLLFLAVALLEMITGLTTIK</sequence>
<evidence type="ECO:0000256" key="2">
    <source>
        <dbReference type="SAM" id="Phobius"/>
    </source>
</evidence>
<keyword evidence="5" id="KW-1185">Reference proteome</keyword>
<evidence type="ECO:0000259" key="3">
    <source>
        <dbReference type="Pfam" id="PF02517"/>
    </source>
</evidence>
<dbReference type="InterPro" id="IPR003675">
    <property type="entry name" value="Rce1/LyrA-like_dom"/>
</dbReference>
<accession>A0A0R1U3F5</accession>
<feature type="transmembrane region" description="Helical" evidence="2">
    <location>
        <begin position="47"/>
        <end position="64"/>
    </location>
</feature>
<dbReference type="Pfam" id="PF02517">
    <property type="entry name" value="Rce1-like"/>
    <property type="match status" value="1"/>
</dbReference>
<organism evidence="4 5">
    <name type="scientific">Ligilactobacillus apodemi DSM 16634 = JCM 16172</name>
    <dbReference type="NCBI Taxonomy" id="1423724"/>
    <lineage>
        <taxon>Bacteria</taxon>
        <taxon>Bacillati</taxon>
        <taxon>Bacillota</taxon>
        <taxon>Bacilli</taxon>
        <taxon>Lactobacillales</taxon>
        <taxon>Lactobacillaceae</taxon>
        <taxon>Ligilactobacillus</taxon>
    </lineage>
</organism>
<protein>
    <submittedName>
        <fullName evidence="4">CAAX amino protease</fullName>
    </submittedName>
</protein>
<dbReference type="PANTHER" id="PTHR43592:SF15">
    <property type="entry name" value="CAAX AMINO TERMINAL PROTEASE FAMILY PROTEIN"/>
    <property type="match status" value="1"/>
</dbReference>
<dbReference type="GO" id="GO:0006508">
    <property type="term" value="P:proteolysis"/>
    <property type="evidence" value="ECO:0007669"/>
    <property type="project" value="UniProtKB-KW"/>
</dbReference>
<feature type="domain" description="CAAX prenyl protease 2/Lysostaphin resistance protein A-like" evidence="3">
    <location>
        <begin position="130"/>
        <end position="215"/>
    </location>
</feature>
<gene>
    <name evidence="4" type="ORF">FC32_GL000064</name>
</gene>
<keyword evidence="4" id="KW-0378">Hydrolase</keyword>
<dbReference type="RefSeq" id="WP_025087207.1">
    <property type="nucleotide sequence ID" value="NZ_AZFT01000001.1"/>
</dbReference>
<feature type="transmembrane region" description="Helical" evidence="2">
    <location>
        <begin position="186"/>
        <end position="211"/>
    </location>
</feature>
<keyword evidence="2" id="KW-0472">Membrane</keyword>
<comment type="similarity">
    <text evidence="1">Belongs to the UPF0177 family.</text>
</comment>